<accession>A0A7S3PQN2</accession>
<keyword evidence="4" id="KW-0472">Membrane</keyword>
<evidence type="ECO:0000259" key="5">
    <source>
        <dbReference type="SMART" id="SM00004"/>
    </source>
</evidence>
<dbReference type="Pfam" id="PF00066">
    <property type="entry name" value="Notch"/>
    <property type="match status" value="1"/>
</dbReference>
<protein>
    <recommendedName>
        <fullName evidence="5">LNR domain-containing protein</fullName>
    </recommendedName>
</protein>
<reference evidence="6" key="1">
    <citation type="submission" date="2021-01" db="EMBL/GenBank/DDBJ databases">
        <authorList>
            <person name="Corre E."/>
            <person name="Pelletier E."/>
            <person name="Niang G."/>
            <person name="Scheremetjew M."/>
            <person name="Finn R."/>
            <person name="Kale V."/>
            <person name="Holt S."/>
            <person name="Cochrane G."/>
            <person name="Meng A."/>
            <person name="Brown T."/>
            <person name="Cohen L."/>
        </authorList>
    </citation>
    <scope>NUCLEOTIDE SEQUENCE</scope>
    <source>
        <strain evidence="6">GSBS06</strain>
    </source>
</reference>
<feature type="domain" description="LNR" evidence="5">
    <location>
        <begin position="344"/>
        <end position="383"/>
    </location>
</feature>
<organism evidence="6">
    <name type="scientific">Aplanochytrium stocchinoi</name>
    <dbReference type="NCBI Taxonomy" id="215587"/>
    <lineage>
        <taxon>Eukaryota</taxon>
        <taxon>Sar</taxon>
        <taxon>Stramenopiles</taxon>
        <taxon>Bigyra</taxon>
        <taxon>Labyrinthulomycetes</taxon>
        <taxon>Thraustochytrida</taxon>
        <taxon>Thraustochytriidae</taxon>
        <taxon>Aplanochytrium</taxon>
    </lineage>
</organism>
<dbReference type="SMART" id="SM00004">
    <property type="entry name" value="NL"/>
    <property type="match status" value="2"/>
</dbReference>
<sequence length="466" mass="51371">MALHRSSQQNGMSKWRKALIVSFAVLGIVGASVFVVFGVGLAKITSSETTADDVLPGTQVVSNVAEVSAHGEISCKYTENDPPHVFYWRVENSENREEVSYVEFLHESIVVASKKDTDMKMQPGYQGFNGFKIALSDDSLEASLYRFDSELPENIIVSEQFDPSQEEIERLTTLVSGYVGECFAELSIKLGVEGYYARDYPSIAPVHYLSSTFFKVVENQVNYWNEDALNDAVSKANKVVESSSIAGKTLRVRRQLNLAVEDTIQLGQSSESMRNLAAASCPSSDWWRLGDGRCDPDLNNAACNFDNGDCCTRTCKSYGSLWGFQTPLDGNDQTHPVYNCVTDNSNCVPSCPVSSSERNQLGDGYCDPSLNTAACGFDLGDCCERTCLGSNCGSNGYNCISGANGWCERDHCDNDSFGMCGSGSSCWKWKCGDCYCHKDCQDHDQWCSCHGLYHYKCWNVFSVSCD</sequence>
<keyword evidence="1" id="KW-0677">Repeat</keyword>
<keyword evidence="2" id="KW-1015">Disulfide bond</keyword>
<dbReference type="Gene3D" id="4.10.470.20">
    <property type="match status" value="2"/>
</dbReference>
<feature type="transmembrane region" description="Helical" evidence="4">
    <location>
        <begin position="20"/>
        <end position="42"/>
    </location>
</feature>
<dbReference type="EMBL" id="HBIN01022542">
    <property type="protein sequence ID" value="CAE0447331.1"/>
    <property type="molecule type" value="Transcribed_RNA"/>
</dbReference>
<dbReference type="InterPro" id="IPR000800">
    <property type="entry name" value="Notch_dom"/>
</dbReference>
<keyword evidence="4" id="KW-0812">Transmembrane</keyword>
<evidence type="ECO:0000256" key="1">
    <source>
        <dbReference type="ARBA" id="ARBA00022737"/>
    </source>
</evidence>
<proteinExistence type="predicted"/>
<evidence type="ECO:0000256" key="2">
    <source>
        <dbReference type="ARBA" id="ARBA00023157"/>
    </source>
</evidence>
<keyword evidence="4" id="KW-1133">Transmembrane helix</keyword>
<name>A0A7S3PQN2_9STRA</name>
<evidence type="ECO:0000256" key="4">
    <source>
        <dbReference type="SAM" id="Phobius"/>
    </source>
</evidence>
<dbReference type="AlphaFoldDB" id="A0A7S3PQN2"/>
<keyword evidence="3" id="KW-0325">Glycoprotein</keyword>
<evidence type="ECO:0000256" key="3">
    <source>
        <dbReference type="ARBA" id="ARBA00023180"/>
    </source>
</evidence>
<gene>
    <name evidence="6" type="ORF">ASTO00021_LOCUS17304</name>
</gene>
<evidence type="ECO:0000313" key="6">
    <source>
        <dbReference type="EMBL" id="CAE0447331.1"/>
    </source>
</evidence>
<feature type="domain" description="LNR" evidence="5">
    <location>
        <begin position="267"/>
        <end position="311"/>
    </location>
</feature>